<accession>A0ABM8H5Q0</accession>
<evidence type="ECO:0000313" key="3">
    <source>
        <dbReference type="EMBL" id="BDZ56122.1"/>
    </source>
</evidence>
<name>A0ABM8H5Q0_9MICO</name>
<dbReference type="InterPro" id="IPR021878">
    <property type="entry name" value="TgpA_N"/>
</dbReference>
<evidence type="ECO:0000259" key="2">
    <source>
        <dbReference type="Pfam" id="PF11992"/>
    </source>
</evidence>
<dbReference type="EMBL" id="AP027734">
    <property type="protein sequence ID" value="BDZ56122.1"/>
    <property type="molecule type" value="Genomic_DNA"/>
</dbReference>
<keyword evidence="1" id="KW-0472">Membrane</keyword>
<sequence>MVPDRLPLSRAQSLALSAVSLLLVLVATTALGPLISGSAWWWAGAVVAVAVIGGGAALRSIRTPPSLVPPLELVAALLALTLLFGGGTALAFIVPTPDTLAAFGALAEGPSARSSSSRFPRCRFRRWCSRSRWASDSSPR</sequence>
<reference evidence="4" key="1">
    <citation type="journal article" date="2019" name="Int. J. Syst. Evol. Microbiol.">
        <title>The Global Catalogue of Microorganisms (GCM) 10K type strain sequencing project: providing services to taxonomists for standard genome sequencing and annotation.</title>
        <authorList>
            <consortium name="The Broad Institute Genomics Platform"/>
            <consortium name="The Broad Institute Genome Sequencing Center for Infectious Disease"/>
            <person name="Wu L."/>
            <person name="Ma J."/>
        </authorList>
    </citation>
    <scope>NUCLEOTIDE SEQUENCE [LARGE SCALE GENOMIC DNA]</scope>
    <source>
        <strain evidence="4">NBRC 109019</strain>
    </source>
</reference>
<feature type="transmembrane region" description="Helical" evidence="1">
    <location>
        <begin position="39"/>
        <end position="61"/>
    </location>
</feature>
<feature type="domain" description="Protein-glutamine gamma-glutamyltransferase TgpA N-terminal" evidence="2">
    <location>
        <begin position="22"/>
        <end position="107"/>
    </location>
</feature>
<keyword evidence="4" id="KW-1185">Reference proteome</keyword>
<dbReference type="Proteomes" id="UP001321477">
    <property type="component" value="Chromosome"/>
</dbReference>
<organism evidence="3 4">
    <name type="scientific">Agromyces marinus</name>
    <dbReference type="NCBI Taxonomy" id="1389020"/>
    <lineage>
        <taxon>Bacteria</taxon>
        <taxon>Bacillati</taxon>
        <taxon>Actinomycetota</taxon>
        <taxon>Actinomycetes</taxon>
        <taxon>Micrococcales</taxon>
        <taxon>Microbacteriaceae</taxon>
        <taxon>Agromyces</taxon>
    </lineage>
</organism>
<dbReference type="Pfam" id="PF11992">
    <property type="entry name" value="TgpA_N"/>
    <property type="match status" value="1"/>
</dbReference>
<feature type="transmembrane region" description="Helical" evidence="1">
    <location>
        <begin position="73"/>
        <end position="94"/>
    </location>
</feature>
<keyword evidence="1" id="KW-1133">Transmembrane helix</keyword>
<keyword evidence="1" id="KW-0812">Transmembrane</keyword>
<evidence type="ECO:0000256" key="1">
    <source>
        <dbReference type="SAM" id="Phobius"/>
    </source>
</evidence>
<evidence type="ECO:0000313" key="4">
    <source>
        <dbReference type="Proteomes" id="UP001321477"/>
    </source>
</evidence>
<gene>
    <name evidence="3" type="ORF">GCM10025870_31950</name>
</gene>
<proteinExistence type="predicted"/>
<protein>
    <recommendedName>
        <fullName evidence="2">Protein-glutamine gamma-glutamyltransferase TgpA N-terminal domain-containing protein</fullName>
    </recommendedName>
</protein>